<accession>A0A7W9EI62</accession>
<evidence type="ECO:0000313" key="2">
    <source>
        <dbReference type="Proteomes" id="UP000557739"/>
    </source>
</evidence>
<protein>
    <submittedName>
        <fullName evidence="1">Putative photosynthetic complex assembly protein</fullName>
    </submittedName>
</protein>
<keyword evidence="2" id="KW-1185">Reference proteome</keyword>
<sequence length="158" mass="16574">MSHDHATMLPRGTVAMTGALILFAIGATAAVRLTGTPLAASPAAMRAESHVAPVATRTLRFADRADGAVVIEDVDAGSVAQVIEPGEQTGFIRGVMRGLARDRRMHGVGEAPPFSLTLWRDGELSLTDTVTGRSIELTAFGATNRAAFAALLPQEKRP</sequence>
<proteinExistence type="predicted"/>
<evidence type="ECO:0000313" key="1">
    <source>
        <dbReference type="EMBL" id="MBB5697620.1"/>
    </source>
</evidence>
<dbReference type="Proteomes" id="UP000557739">
    <property type="component" value="Unassembled WGS sequence"/>
</dbReference>
<dbReference type="EMBL" id="JACIJJ010000001">
    <property type="protein sequence ID" value="MBB5697620.1"/>
    <property type="molecule type" value="Genomic_DNA"/>
</dbReference>
<dbReference type="NCBIfam" id="TIGR03054">
    <property type="entry name" value="photo_alph_chp1"/>
    <property type="match status" value="1"/>
</dbReference>
<dbReference type="InterPro" id="IPR017495">
    <property type="entry name" value="PuhC"/>
</dbReference>
<comment type="caution">
    <text evidence="1">The sequence shown here is derived from an EMBL/GenBank/DDBJ whole genome shotgun (WGS) entry which is preliminary data.</text>
</comment>
<name>A0A7W9EI62_9SPHN</name>
<reference evidence="1 2" key="1">
    <citation type="submission" date="2020-08" db="EMBL/GenBank/DDBJ databases">
        <title>Genomic Encyclopedia of Type Strains, Phase IV (KMG-IV): sequencing the most valuable type-strain genomes for metagenomic binning, comparative biology and taxonomic classification.</title>
        <authorList>
            <person name="Goeker M."/>
        </authorList>
    </citation>
    <scope>NUCLEOTIDE SEQUENCE [LARGE SCALE GENOMIC DNA]</scope>
    <source>
        <strain evidence="1 2">DSM 27244</strain>
    </source>
</reference>
<gene>
    <name evidence="1" type="ORF">FHR19_000945</name>
</gene>
<dbReference type="AlphaFoldDB" id="A0A7W9EI62"/>
<dbReference type="RefSeq" id="WP_184024967.1">
    <property type="nucleotide sequence ID" value="NZ_JACIJJ010000001.1"/>
</dbReference>
<organism evidence="1 2">
    <name type="scientific">Sphingomonas yantingensis</name>
    <dbReference type="NCBI Taxonomy" id="1241761"/>
    <lineage>
        <taxon>Bacteria</taxon>
        <taxon>Pseudomonadati</taxon>
        <taxon>Pseudomonadota</taxon>
        <taxon>Alphaproteobacteria</taxon>
        <taxon>Sphingomonadales</taxon>
        <taxon>Sphingomonadaceae</taxon>
        <taxon>Sphingomonas</taxon>
    </lineage>
</organism>